<dbReference type="Gene3D" id="3.40.50.1000">
    <property type="entry name" value="HAD superfamily/HAD-like"/>
    <property type="match status" value="1"/>
</dbReference>
<dbReference type="SFLD" id="SFLDG01129">
    <property type="entry name" value="C1.5:_HAD__Beta-PGM__Phosphata"/>
    <property type="match status" value="1"/>
</dbReference>
<dbReference type="InterPro" id="IPR052550">
    <property type="entry name" value="Pyrimidine_5'-ntase_YjjG"/>
</dbReference>
<comment type="caution">
    <text evidence="1">The sequence shown here is derived from an EMBL/GenBank/DDBJ whole genome shotgun (WGS) entry which is preliminary data.</text>
</comment>
<dbReference type="SFLD" id="SFLDG01135">
    <property type="entry name" value="C1.5.6:_HAD__Beta-PGM__Phospha"/>
    <property type="match status" value="1"/>
</dbReference>
<organism evidence="1 2">
    <name type="scientific">Candidatus Bacteroides pullicola</name>
    <dbReference type="NCBI Taxonomy" id="2838475"/>
    <lineage>
        <taxon>Bacteria</taxon>
        <taxon>Pseudomonadati</taxon>
        <taxon>Bacteroidota</taxon>
        <taxon>Bacteroidia</taxon>
        <taxon>Bacteroidales</taxon>
        <taxon>Bacteroidaceae</taxon>
        <taxon>Bacteroides</taxon>
    </lineage>
</organism>
<dbReference type="SUPFAM" id="SSF56784">
    <property type="entry name" value="HAD-like"/>
    <property type="match status" value="1"/>
</dbReference>
<dbReference type="AlphaFoldDB" id="A0A9D1ZHB7"/>
<reference evidence="1" key="1">
    <citation type="journal article" date="2021" name="PeerJ">
        <title>Extensive microbial diversity within the chicken gut microbiome revealed by metagenomics and culture.</title>
        <authorList>
            <person name="Gilroy R."/>
            <person name="Ravi A."/>
            <person name="Getino M."/>
            <person name="Pursley I."/>
            <person name="Horton D.L."/>
            <person name="Alikhan N.F."/>
            <person name="Baker D."/>
            <person name="Gharbi K."/>
            <person name="Hall N."/>
            <person name="Watson M."/>
            <person name="Adriaenssens E.M."/>
            <person name="Foster-Nyarko E."/>
            <person name="Jarju S."/>
            <person name="Secka A."/>
            <person name="Antonio M."/>
            <person name="Oren A."/>
            <person name="Chaudhuri R.R."/>
            <person name="La Ragione R."/>
            <person name="Hildebrand F."/>
            <person name="Pallen M.J."/>
        </authorList>
    </citation>
    <scope>NUCLEOTIDE SEQUENCE</scope>
    <source>
        <strain evidence="1">Gambia2-208</strain>
    </source>
</reference>
<dbReference type="GO" id="GO:0008253">
    <property type="term" value="F:5'-nucleotidase activity"/>
    <property type="evidence" value="ECO:0007669"/>
    <property type="project" value="InterPro"/>
</dbReference>
<dbReference type="InterPro" id="IPR036412">
    <property type="entry name" value="HAD-like_sf"/>
</dbReference>
<dbReference type="NCBIfam" id="TIGR01549">
    <property type="entry name" value="HAD-SF-IA-v1"/>
    <property type="match status" value="1"/>
</dbReference>
<proteinExistence type="predicted"/>
<dbReference type="InterPro" id="IPR006439">
    <property type="entry name" value="HAD-SF_hydro_IA"/>
</dbReference>
<dbReference type="Proteomes" id="UP000886851">
    <property type="component" value="Unassembled WGS sequence"/>
</dbReference>
<dbReference type="PANTHER" id="PTHR47478">
    <property type="match status" value="1"/>
</dbReference>
<protein>
    <submittedName>
        <fullName evidence="1">YjjG family noncanonical pyrimidine nucleotidase</fullName>
    </submittedName>
</protein>
<dbReference type="InterPro" id="IPR023198">
    <property type="entry name" value="PGP-like_dom2"/>
</dbReference>
<gene>
    <name evidence="1" type="ORF">H9824_04375</name>
</gene>
<evidence type="ECO:0000313" key="2">
    <source>
        <dbReference type="Proteomes" id="UP000886851"/>
    </source>
</evidence>
<dbReference type="Gene3D" id="1.10.150.240">
    <property type="entry name" value="Putative phosphatase, domain 2"/>
    <property type="match status" value="1"/>
</dbReference>
<name>A0A9D1ZHB7_9BACE</name>
<dbReference type="PANTHER" id="PTHR47478:SF1">
    <property type="entry name" value="PYRIMIDINE 5'-NUCLEOTIDASE YJJG"/>
    <property type="match status" value="1"/>
</dbReference>
<dbReference type="NCBIfam" id="TIGR02254">
    <property type="entry name" value="YjjG_YfnB"/>
    <property type="match status" value="1"/>
</dbReference>
<dbReference type="Pfam" id="PF00702">
    <property type="entry name" value="Hydrolase"/>
    <property type="match status" value="1"/>
</dbReference>
<accession>A0A9D1ZHB7</accession>
<sequence length="233" mass="27347">MPTRYKNLFFDLDDTLWAFSENARDTFQAMYDKYGYGRYFHSFDHFYALYTERNLQLWEEYGQGRITKDELNRIRFFHPLQQVGVEDAGLAQAFAADFFAVIPTCKKLMPHAREALEYLSTRYRLYILSNGFRELQYRKMCSAGIEGYFRRVVLSEDIGLLKPRKELFDFALSATQSEARDSLMIGDNWENDIAGARNAGWHQAYYAPDEDASPLPFPPTYRIRDLRELTAIL</sequence>
<evidence type="ECO:0000313" key="1">
    <source>
        <dbReference type="EMBL" id="HIY87928.1"/>
    </source>
</evidence>
<reference evidence="1" key="2">
    <citation type="submission" date="2021-04" db="EMBL/GenBank/DDBJ databases">
        <authorList>
            <person name="Gilroy R."/>
        </authorList>
    </citation>
    <scope>NUCLEOTIDE SEQUENCE</scope>
    <source>
        <strain evidence="1">Gambia2-208</strain>
    </source>
</reference>
<dbReference type="InterPro" id="IPR023214">
    <property type="entry name" value="HAD_sf"/>
</dbReference>
<dbReference type="InterPro" id="IPR011951">
    <property type="entry name" value="HAD-SF_hydro_IA_YjjG/PynA"/>
</dbReference>
<dbReference type="EMBL" id="DXCV01000033">
    <property type="protein sequence ID" value="HIY87928.1"/>
    <property type="molecule type" value="Genomic_DNA"/>
</dbReference>
<dbReference type="SFLD" id="SFLDS00003">
    <property type="entry name" value="Haloacid_Dehalogenase"/>
    <property type="match status" value="1"/>
</dbReference>